<evidence type="ECO:0000256" key="3">
    <source>
        <dbReference type="ARBA" id="ARBA00023125"/>
    </source>
</evidence>
<evidence type="ECO:0000256" key="4">
    <source>
        <dbReference type="ARBA" id="ARBA00023163"/>
    </source>
</evidence>
<dbReference type="AlphaFoldDB" id="A0A934S9S3"/>
<dbReference type="GO" id="GO:0003700">
    <property type="term" value="F:DNA-binding transcription factor activity"/>
    <property type="evidence" value="ECO:0007669"/>
    <property type="project" value="InterPro"/>
</dbReference>
<dbReference type="InterPro" id="IPR000847">
    <property type="entry name" value="LysR_HTH_N"/>
</dbReference>
<evidence type="ECO:0000256" key="1">
    <source>
        <dbReference type="ARBA" id="ARBA00009437"/>
    </source>
</evidence>
<dbReference type="SUPFAM" id="SSF46785">
    <property type="entry name" value="Winged helix' DNA-binding domain"/>
    <property type="match status" value="1"/>
</dbReference>
<dbReference type="Gene3D" id="3.40.190.290">
    <property type="match status" value="1"/>
</dbReference>
<keyword evidence="3" id="KW-0238">DNA-binding</keyword>
<evidence type="ECO:0000313" key="6">
    <source>
        <dbReference type="EMBL" id="MBK4214776.1"/>
    </source>
</evidence>
<dbReference type="Gene3D" id="1.10.10.10">
    <property type="entry name" value="Winged helix-like DNA-binding domain superfamily/Winged helix DNA-binding domain"/>
    <property type="match status" value="1"/>
</dbReference>
<comment type="similarity">
    <text evidence="1">Belongs to the LysR transcriptional regulatory family.</text>
</comment>
<evidence type="ECO:0000313" key="7">
    <source>
        <dbReference type="Proteomes" id="UP000640485"/>
    </source>
</evidence>
<accession>A0A934S9S3</accession>
<dbReference type="SUPFAM" id="SSF53850">
    <property type="entry name" value="Periplasmic binding protein-like II"/>
    <property type="match status" value="1"/>
</dbReference>
<evidence type="ECO:0000256" key="2">
    <source>
        <dbReference type="ARBA" id="ARBA00023015"/>
    </source>
</evidence>
<keyword evidence="2" id="KW-0805">Transcription regulation</keyword>
<dbReference type="InterPro" id="IPR036390">
    <property type="entry name" value="WH_DNA-bd_sf"/>
</dbReference>
<dbReference type="Proteomes" id="UP000640485">
    <property type="component" value="Unassembled WGS sequence"/>
</dbReference>
<dbReference type="GO" id="GO:0003677">
    <property type="term" value="F:DNA binding"/>
    <property type="evidence" value="ECO:0007669"/>
    <property type="project" value="UniProtKB-KW"/>
</dbReference>
<dbReference type="PROSITE" id="PS50931">
    <property type="entry name" value="HTH_LYSR"/>
    <property type="match status" value="1"/>
</dbReference>
<keyword evidence="7" id="KW-1185">Reference proteome</keyword>
<reference evidence="6" key="1">
    <citation type="submission" date="2021-01" db="EMBL/GenBank/DDBJ databases">
        <title>Paracoccus amoyensis sp. nov., isolated from the surface seawater along the coast of Xiamen Island, China.</title>
        <authorList>
            <person name="Lyu L."/>
        </authorList>
    </citation>
    <scope>NUCLEOTIDE SEQUENCE</scope>
    <source>
        <strain evidence="6">MJ17</strain>
    </source>
</reference>
<dbReference type="Pfam" id="PF00126">
    <property type="entry name" value="HTH_1"/>
    <property type="match status" value="1"/>
</dbReference>
<sequence>MDRLDADRMFVQVVRLGSFSAAAKNLGTSPGQASKLVSKLEEHLRIRLLNRTTRAVTLTVDGERYFTRIAAILDQMDDLDDDLRSAGQMPGGLLRMTAPLTFGTMQLLPALADFAKIYPGIGLDVQFTDSVMSLAEHGYDAAIRVGNLRDSSLRATRLGRTHVQMVASRDYLARRGPPRQPADLRQHDIICDSNFPQPDQWAFFENDETTMITVNSRLHFANAEACIIAAANGLGITRVPDFVSAAAVKSGRLVAVLPEYQREGFDIHVLTPAGRHMPSRLRLLIDFLRKRWANGPNWAD</sequence>
<feature type="domain" description="HTH lysR-type" evidence="5">
    <location>
        <begin position="1"/>
        <end position="59"/>
    </location>
</feature>
<protein>
    <submittedName>
        <fullName evidence="6">LysR family transcriptional regulator</fullName>
    </submittedName>
</protein>
<dbReference type="EMBL" id="JAEPRQ010000001">
    <property type="protein sequence ID" value="MBK4214776.1"/>
    <property type="molecule type" value="Genomic_DNA"/>
</dbReference>
<dbReference type="InterPro" id="IPR036388">
    <property type="entry name" value="WH-like_DNA-bd_sf"/>
</dbReference>
<dbReference type="PANTHER" id="PTHR30537:SF5">
    <property type="entry name" value="HTH-TYPE TRANSCRIPTIONAL ACTIVATOR TTDR-RELATED"/>
    <property type="match status" value="1"/>
</dbReference>
<evidence type="ECO:0000259" key="5">
    <source>
        <dbReference type="PROSITE" id="PS50931"/>
    </source>
</evidence>
<proteinExistence type="inferred from homology"/>
<keyword evidence="4" id="KW-0804">Transcription</keyword>
<dbReference type="Pfam" id="PF03466">
    <property type="entry name" value="LysR_substrate"/>
    <property type="match status" value="1"/>
</dbReference>
<dbReference type="InterPro" id="IPR058163">
    <property type="entry name" value="LysR-type_TF_proteobact-type"/>
</dbReference>
<dbReference type="FunFam" id="1.10.10.10:FF:000001">
    <property type="entry name" value="LysR family transcriptional regulator"/>
    <property type="match status" value="1"/>
</dbReference>
<dbReference type="InterPro" id="IPR005119">
    <property type="entry name" value="LysR_subst-bd"/>
</dbReference>
<dbReference type="RefSeq" id="WP_200683501.1">
    <property type="nucleotide sequence ID" value="NZ_JAEPRQ010000001.1"/>
</dbReference>
<gene>
    <name evidence="6" type="ORF">JJJ17_02430</name>
</gene>
<dbReference type="PANTHER" id="PTHR30537">
    <property type="entry name" value="HTH-TYPE TRANSCRIPTIONAL REGULATOR"/>
    <property type="match status" value="1"/>
</dbReference>
<dbReference type="CDD" id="cd08422">
    <property type="entry name" value="PBP2_CrgA_like"/>
    <property type="match status" value="1"/>
</dbReference>
<name>A0A934S9S3_9RHOB</name>
<organism evidence="6 7">
    <name type="scientific">Paracoccus caeni</name>
    <dbReference type="NCBI Taxonomy" id="657651"/>
    <lineage>
        <taxon>Bacteria</taxon>
        <taxon>Pseudomonadati</taxon>
        <taxon>Pseudomonadota</taxon>
        <taxon>Alphaproteobacteria</taxon>
        <taxon>Rhodobacterales</taxon>
        <taxon>Paracoccaceae</taxon>
        <taxon>Paracoccus</taxon>
    </lineage>
</organism>
<comment type="caution">
    <text evidence="6">The sequence shown here is derived from an EMBL/GenBank/DDBJ whole genome shotgun (WGS) entry which is preliminary data.</text>
</comment>